<protein>
    <submittedName>
        <fullName evidence="1">DUF2279 domain-containing protein</fullName>
    </submittedName>
</protein>
<dbReference type="Pfam" id="PF10043">
    <property type="entry name" value="DUF2279"/>
    <property type="match status" value="1"/>
</dbReference>
<evidence type="ECO:0000313" key="1">
    <source>
        <dbReference type="EMBL" id="GGC30226.1"/>
    </source>
</evidence>
<evidence type="ECO:0000313" key="2">
    <source>
        <dbReference type="Proteomes" id="UP000636010"/>
    </source>
</evidence>
<dbReference type="InterPro" id="IPR018736">
    <property type="entry name" value="DUF2279_periplasmic_lipo"/>
</dbReference>
<comment type="caution">
    <text evidence="1">The sequence shown here is derived from an EMBL/GenBank/DDBJ whole genome shotgun (WGS) entry which is preliminary data.</text>
</comment>
<organism evidence="1 2">
    <name type="scientific">Marivirga lumbricoides</name>
    <dbReference type="NCBI Taxonomy" id="1046115"/>
    <lineage>
        <taxon>Bacteria</taxon>
        <taxon>Pseudomonadati</taxon>
        <taxon>Bacteroidota</taxon>
        <taxon>Cytophagia</taxon>
        <taxon>Cytophagales</taxon>
        <taxon>Marivirgaceae</taxon>
        <taxon>Marivirga</taxon>
    </lineage>
</organism>
<sequence length="246" mass="28379">MVGLGFIWYGSGERQPFTFFNDNNQWLQMDKAGHAFTAYHISNTNAILFQKAGVSKKKALLWSGIASTSMMLPIEILDGFSADYGASWGDFVANSIGAFLPFQQLIWEENYIHPKFSFSPSSYAELRPNTLGHNFYEQWLKDYNGQTYWLSANFNLLSKKNVFPDWLAFSLGYSGKEMVYGDIETNSLNGYHAKRQMFLSLDVDFSKIETQKKWLQTIFYIANLIKIPFPTLEWSENKVILHPVYF</sequence>
<dbReference type="Proteomes" id="UP000636010">
    <property type="component" value="Unassembled WGS sequence"/>
</dbReference>
<dbReference type="EMBL" id="BMEC01000004">
    <property type="protein sequence ID" value="GGC30226.1"/>
    <property type="molecule type" value="Genomic_DNA"/>
</dbReference>
<keyword evidence="2" id="KW-1185">Reference proteome</keyword>
<accession>A0ABQ1LY19</accession>
<proteinExistence type="predicted"/>
<gene>
    <name evidence="1" type="ORF">GCM10011506_14550</name>
</gene>
<name>A0ABQ1LY19_9BACT</name>
<reference evidence="2" key="1">
    <citation type="journal article" date="2019" name="Int. J. Syst. Evol. Microbiol.">
        <title>The Global Catalogue of Microorganisms (GCM) 10K type strain sequencing project: providing services to taxonomists for standard genome sequencing and annotation.</title>
        <authorList>
            <consortium name="The Broad Institute Genomics Platform"/>
            <consortium name="The Broad Institute Genome Sequencing Center for Infectious Disease"/>
            <person name="Wu L."/>
            <person name="Ma J."/>
        </authorList>
    </citation>
    <scope>NUCLEOTIDE SEQUENCE [LARGE SCALE GENOMIC DNA]</scope>
    <source>
        <strain evidence="2">CGMCC 1.10832</strain>
    </source>
</reference>